<proteinExistence type="predicted"/>
<dbReference type="Pfam" id="PF08570">
    <property type="entry name" value="DUF1761"/>
    <property type="match status" value="1"/>
</dbReference>
<keyword evidence="1" id="KW-1133">Transmembrane helix</keyword>
<dbReference type="InterPro" id="IPR013879">
    <property type="entry name" value="DUF1761"/>
</dbReference>
<dbReference type="EMBL" id="JBBHJY010000011">
    <property type="protein sequence ID" value="MEJ6011813.1"/>
    <property type="molecule type" value="Genomic_DNA"/>
</dbReference>
<gene>
    <name evidence="2" type="ORF">WG900_18065</name>
</gene>
<keyword evidence="3" id="KW-1185">Reference proteome</keyword>
<protein>
    <submittedName>
        <fullName evidence="2">DUF1761 domain-containing protein</fullName>
    </submittedName>
</protein>
<evidence type="ECO:0000313" key="3">
    <source>
        <dbReference type="Proteomes" id="UP001379235"/>
    </source>
</evidence>
<sequence>MEPINWLAVILSANLAVAIGFVWYGPLFGGAAMFGRMAGQQVGTRGKGPVSGMLGAILLQALSALMLAHAFARIGAATLAVKPWLYWMQAGGIALAFIGPALFISYARHRLPMREALVDAGFWLVVYLATGTVFWALD</sequence>
<dbReference type="Proteomes" id="UP001379235">
    <property type="component" value="Unassembled WGS sequence"/>
</dbReference>
<feature type="transmembrane region" description="Helical" evidence="1">
    <location>
        <begin position="84"/>
        <end position="104"/>
    </location>
</feature>
<evidence type="ECO:0000313" key="2">
    <source>
        <dbReference type="EMBL" id="MEJ6011813.1"/>
    </source>
</evidence>
<feature type="transmembrane region" description="Helical" evidence="1">
    <location>
        <begin position="6"/>
        <end position="29"/>
    </location>
</feature>
<accession>A0ABU8SEX4</accession>
<keyword evidence="1" id="KW-0812">Transmembrane</keyword>
<keyword evidence="1" id="KW-0472">Membrane</keyword>
<organism evidence="2 3">
    <name type="scientific">Novosphingobium aquae</name>
    <dbReference type="NCBI Taxonomy" id="3133435"/>
    <lineage>
        <taxon>Bacteria</taxon>
        <taxon>Pseudomonadati</taxon>
        <taxon>Pseudomonadota</taxon>
        <taxon>Alphaproteobacteria</taxon>
        <taxon>Sphingomonadales</taxon>
        <taxon>Sphingomonadaceae</taxon>
        <taxon>Novosphingobium</taxon>
    </lineage>
</organism>
<reference evidence="2 3" key="1">
    <citation type="submission" date="2024-03" db="EMBL/GenBank/DDBJ databases">
        <authorList>
            <person name="Jo J.-H."/>
        </authorList>
    </citation>
    <scope>NUCLEOTIDE SEQUENCE [LARGE SCALE GENOMIC DNA]</scope>
    <source>
        <strain evidence="2 3">AS3R-12</strain>
    </source>
</reference>
<evidence type="ECO:0000256" key="1">
    <source>
        <dbReference type="SAM" id="Phobius"/>
    </source>
</evidence>
<feature type="transmembrane region" description="Helical" evidence="1">
    <location>
        <begin position="50"/>
        <end position="72"/>
    </location>
</feature>
<feature type="transmembrane region" description="Helical" evidence="1">
    <location>
        <begin position="116"/>
        <end position="137"/>
    </location>
</feature>
<name>A0ABU8SEX4_9SPHN</name>
<dbReference type="RefSeq" id="WP_339969416.1">
    <property type="nucleotide sequence ID" value="NZ_JBBHJY010000011.1"/>
</dbReference>
<comment type="caution">
    <text evidence="2">The sequence shown here is derived from an EMBL/GenBank/DDBJ whole genome shotgun (WGS) entry which is preliminary data.</text>
</comment>